<keyword evidence="5 10" id="KW-0769">Symport</keyword>
<organism evidence="13 14">
    <name type="scientific">Frankliniella occidentalis</name>
    <name type="common">Western flower thrips</name>
    <name type="synonym">Euthrips occidentalis</name>
    <dbReference type="NCBI Taxonomy" id="133901"/>
    <lineage>
        <taxon>Eukaryota</taxon>
        <taxon>Metazoa</taxon>
        <taxon>Ecdysozoa</taxon>
        <taxon>Arthropoda</taxon>
        <taxon>Hexapoda</taxon>
        <taxon>Insecta</taxon>
        <taxon>Pterygota</taxon>
        <taxon>Neoptera</taxon>
        <taxon>Paraneoptera</taxon>
        <taxon>Thysanoptera</taxon>
        <taxon>Terebrantia</taxon>
        <taxon>Thripoidea</taxon>
        <taxon>Thripidae</taxon>
        <taxon>Frankliniella</taxon>
    </lineage>
</organism>
<keyword evidence="7 12" id="KW-0472">Membrane</keyword>
<dbReference type="RefSeq" id="XP_026282053.1">
    <property type="nucleotide sequence ID" value="XM_026426268.2"/>
</dbReference>
<evidence type="ECO:0000313" key="13">
    <source>
        <dbReference type="Proteomes" id="UP000504606"/>
    </source>
</evidence>
<feature type="transmembrane region" description="Helical" evidence="12">
    <location>
        <begin position="358"/>
        <end position="376"/>
    </location>
</feature>
<evidence type="ECO:0000256" key="6">
    <source>
        <dbReference type="ARBA" id="ARBA00022989"/>
    </source>
</evidence>
<dbReference type="PROSITE" id="PS00610">
    <property type="entry name" value="NA_NEUROTRAN_SYMP_1"/>
    <property type="match status" value="1"/>
</dbReference>
<feature type="binding site" evidence="8">
    <location>
        <position position="672"/>
    </location>
    <ligand>
        <name>Na(+)</name>
        <dbReference type="ChEBI" id="CHEBI:29101"/>
        <label>1</label>
    </ligand>
</feature>
<feature type="transmembrane region" description="Helical" evidence="12">
    <location>
        <begin position="329"/>
        <end position="346"/>
    </location>
</feature>
<feature type="transmembrane region" description="Helical" evidence="12">
    <location>
        <begin position="705"/>
        <end position="730"/>
    </location>
</feature>
<keyword evidence="4 10" id="KW-0812">Transmembrane</keyword>
<dbReference type="GO" id="GO:0005283">
    <property type="term" value="F:amino acid:sodium symporter activity"/>
    <property type="evidence" value="ECO:0007669"/>
    <property type="project" value="TreeGrafter"/>
</dbReference>
<evidence type="ECO:0000256" key="3">
    <source>
        <dbReference type="ARBA" id="ARBA00022448"/>
    </source>
</evidence>
<evidence type="ECO:0000256" key="11">
    <source>
        <dbReference type="SAM" id="MobiDB-lite"/>
    </source>
</evidence>
<feature type="compositionally biased region" description="Low complexity" evidence="11">
    <location>
        <begin position="300"/>
        <end position="312"/>
    </location>
</feature>
<dbReference type="Pfam" id="PF00209">
    <property type="entry name" value="SNF"/>
    <property type="match status" value="1"/>
</dbReference>
<dbReference type="OrthoDB" id="6581954at2759"/>
<dbReference type="GO" id="GO:0089718">
    <property type="term" value="P:amino acid import across plasma membrane"/>
    <property type="evidence" value="ECO:0007669"/>
    <property type="project" value="TreeGrafter"/>
</dbReference>
<evidence type="ECO:0000256" key="9">
    <source>
        <dbReference type="PIRSR" id="PIRSR600175-2"/>
    </source>
</evidence>
<evidence type="ECO:0000256" key="5">
    <source>
        <dbReference type="ARBA" id="ARBA00022847"/>
    </source>
</evidence>
<dbReference type="InterPro" id="IPR037272">
    <property type="entry name" value="SNS_sf"/>
</dbReference>
<sequence length="911" mass="96939">MDGLAVSSDAASTPPSGTAPPPTVRSLPASPRVQAKNTANVIQKGLAGLVFKSSGQINEDSGDKKTLIVAGKKIVIAPAAVAPAAPAVAPTLVTVEPPSPAPSLRRPPASPAPGRGPAPPHETPSPGKHRAPLAASTPGAAVAPGGLLALSRCPSSDGVRTPPGKAPAAVASSGALPPAGSSPSPIGGLKAPPPAGAADAFTPGSGHRFRSMRCLRDDGLSPTSWASMQLPGGGDLGLGVHAVHDRQLLSDAASVRSLASIGMGSTDGRKLTIRRVPTSPNELLNYSMNGGRIHAEYDSSSRSSSCSSVSDGSPHRPTRRAHWANRAQFVLACVGYCVGLGTVWRFPYLCYRSGGGVFLIPYFVTLLLLGIPLLYLEMSVGQFTRRGPIGALSMLCPLFKGAGVSSVIISFIMSTFYNVLIAYSLYYLFSAFRSELPWNSCGHRWNTPRCWSGVGHHNDSKPIDSKTPAEEFFENKVLHMSSGLDDPRSLRWELVACLLVAWVLVYFAVWKSVRSSGRMLYLTATLPFVLVLVFLGRALTLEGADMGLRYFFKPDWELLGDANVWVNALAQNFNSLGVALGSVISLSSYNRYDNPILVDTLAVSAISVLSSMLVGLFAFATIGNIAHELNTSVKDVLIDGPGLVFVLYPQTMAKMPAAQFWSVCFFFMMLCLGLNTQFAMVEVVATSLQDGFSGWIKRNLNSHEVLVLLICFVSFLLGLPYVTEGGIYFFQLVDHYTASISIMYLAFFEVVGVTWLYGAGRLARNIRDMTGLMPGPYIRACWWVISPATLLAVWVFFLIDYSPPSFNNGKYLYPWWAEALGWGIASLSLAAIPVMAAIAIYKAEGDTLKKKVLLSAMPRVPESKQGSPRGGSPLAGGKPGVVGATDVPEAATLLPHPLHAVPPSIVSPEKA</sequence>
<name>A0A6J1SMR7_FRAOC</name>
<feature type="transmembrane region" description="Helical" evidence="12">
    <location>
        <begin position="819"/>
        <end position="841"/>
    </location>
</feature>
<protein>
    <recommendedName>
        <fullName evidence="10">Transporter</fullName>
    </recommendedName>
</protein>
<evidence type="ECO:0000256" key="4">
    <source>
        <dbReference type="ARBA" id="ARBA00022692"/>
    </source>
</evidence>
<evidence type="ECO:0000256" key="8">
    <source>
        <dbReference type="PIRSR" id="PIRSR600175-1"/>
    </source>
</evidence>
<accession>A0A6J1SMR7</accession>
<dbReference type="KEGG" id="foc:113208971"/>
<evidence type="ECO:0000256" key="1">
    <source>
        <dbReference type="ARBA" id="ARBA00004141"/>
    </source>
</evidence>
<feature type="binding site" evidence="8">
    <location>
        <position position="338"/>
    </location>
    <ligand>
        <name>Na(+)</name>
        <dbReference type="ChEBI" id="CHEBI:29101"/>
        <label>1</label>
    </ligand>
</feature>
<feature type="region of interest" description="Disordered" evidence="11">
    <location>
        <begin position="97"/>
        <end position="140"/>
    </location>
</feature>
<evidence type="ECO:0000256" key="2">
    <source>
        <dbReference type="ARBA" id="ARBA00006459"/>
    </source>
</evidence>
<feature type="binding site" evidence="8">
    <location>
        <position position="335"/>
    </location>
    <ligand>
        <name>Na(+)</name>
        <dbReference type="ChEBI" id="CHEBI:29101"/>
        <label>1</label>
    </ligand>
</feature>
<keyword evidence="13" id="KW-1185">Reference proteome</keyword>
<dbReference type="PROSITE" id="PS50267">
    <property type="entry name" value="NA_NEUROTRAN_SYMP_3"/>
    <property type="match status" value="1"/>
</dbReference>
<feature type="compositionally biased region" description="Pro residues" evidence="11">
    <location>
        <begin position="108"/>
        <end position="123"/>
    </location>
</feature>
<feature type="transmembrane region" description="Helical" evidence="12">
    <location>
        <begin position="780"/>
        <end position="799"/>
    </location>
</feature>
<evidence type="ECO:0000256" key="7">
    <source>
        <dbReference type="ARBA" id="ARBA00023136"/>
    </source>
</evidence>
<feature type="transmembrane region" description="Helical" evidence="12">
    <location>
        <begin position="521"/>
        <end position="544"/>
    </location>
</feature>
<dbReference type="InterPro" id="IPR000175">
    <property type="entry name" value="Na/ntran_symport"/>
</dbReference>
<comment type="similarity">
    <text evidence="2 10">Belongs to the sodium:neurotransmitter symporter (SNF) (TC 2.A.22) family.</text>
</comment>
<keyword evidence="8" id="KW-0915">Sodium</keyword>
<feature type="transmembrane region" description="Helical" evidence="12">
    <location>
        <begin position="490"/>
        <end position="509"/>
    </location>
</feature>
<evidence type="ECO:0000256" key="10">
    <source>
        <dbReference type="RuleBase" id="RU003732"/>
    </source>
</evidence>
<dbReference type="PANTHER" id="PTHR11616:SF303">
    <property type="entry name" value="SODIUM- AND CHLORIDE-DEPENDENT GABA TRANSPORTER INE"/>
    <property type="match status" value="1"/>
</dbReference>
<feature type="compositionally biased region" description="Low complexity" evidence="11">
    <location>
        <begin position="162"/>
        <end position="204"/>
    </location>
</feature>
<dbReference type="PRINTS" id="PR00176">
    <property type="entry name" value="NANEUSMPORT"/>
</dbReference>
<evidence type="ECO:0000313" key="14">
    <source>
        <dbReference type="RefSeq" id="XP_026282053.1"/>
    </source>
</evidence>
<keyword evidence="9" id="KW-1015">Disulfide bond</keyword>
<feature type="transmembrane region" description="Helical" evidence="12">
    <location>
        <begin position="407"/>
        <end position="429"/>
    </location>
</feature>
<feature type="region of interest" description="Disordered" evidence="11">
    <location>
        <begin position="1"/>
        <end position="36"/>
    </location>
</feature>
<dbReference type="Proteomes" id="UP000504606">
    <property type="component" value="Unplaced"/>
</dbReference>
<dbReference type="PANTHER" id="PTHR11616">
    <property type="entry name" value="SODIUM/CHLORIDE DEPENDENT TRANSPORTER"/>
    <property type="match status" value="1"/>
</dbReference>
<dbReference type="GO" id="GO:0046872">
    <property type="term" value="F:metal ion binding"/>
    <property type="evidence" value="ECO:0007669"/>
    <property type="project" value="UniProtKB-KW"/>
</dbReference>
<keyword evidence="6 12" id="KW-1133">Transmembrane helix</keyword>
<proteinExistence type="inferred from homology"/>
<dbReference type="GO" id="GO:0005886">
    <property type="term" value="C:plasma membrane"/>
    <property type="evidence" value="ECO:0007669"/>
    <property type="project" value="TreeGrafter"/>
</dbReference>
<feature type="compositionally biased region" description="Low complexity" evidence="11">
    <location>
        <begin position="7"/>
        <end position="16"/>
    </location>
</feature>
<keyword evidence="8" id="KW-0479">Metal-binding</keyword>
<feature type="binding site" evidence="8">
    <location>
        <position position="575"/>
    </location>
    <ligand>
        <name>Na(+)</name>
        <dbReference type="ChEBI" id="CHEBI:29101"/>
        <label>1</label>
    </ligand>
</feature>
<evidence type="ECO:0000256" key="12">
    <source>
        <dbReference type="SAM" id="Phobius"/>
    </source>
</evidence>
<reference evidence="14" key="1">
    <citation type="submission" date="2025-08" db="UniProtKB">
        <authorList>
            <consortium name="RefSeq"/>
        </authorList>
    </citation>
    <scope>IDENTIFICATION</scope>
    <source>
        <tissue evidence="14">Whole organism</tissue>
    </source>
</reference>
<dbReference type="AlphaFoldDB" id="A0A6J1SMR7"/>
<dbReference type="SUPFAM" id="SSF161070">
    <property type="entry name" value="SNF-like"/>
    <property type="match status" value="1"/>
</dbReference>
<feature type="transmembrane region" description="Helical" evidence="12">
    <location>
        <begin position="736"/>
        <end position="759"/>
    </location>
</feature>
<comment type="subcellular location">
    <subcellularLocation>
        <location evidence="1">Membrane</location>
        <topology evidence="1">Multi-pass membrane protein</topology>
    </subcellularLocation>
</comment>
<feature type="transmembrane region" description="Helical" evidence="12">
    <location>
        <begin position="660"/>
        <end position="684"/>
    </location>
</feature>
<dbReference type="GeneID" id="113208971"/>
<keyword evidence="3 10" id="KW-0813">Transport</keyword>
<gene>
    <name evidence="14" type="primary">LOC113208971</name>
</gene>
<feature type="transmembrane region" description="Helical" evidence="12">
    <location>
        <begin position="596"/>
        <end position="622"/>
    </location>
</feature>
<feature type="region of interest" description="Disordered" evidence="11">
    <location>
        <begin position="860"/>
        <end position="883"/>
    </location>
</feature>
<feature type="region of interest" description="Disordered" evidence="11">
    <location>
        <begin position="153"/>
        <end position="204"/>
    </location>
</feature>
<feature type="compositionally biased region" description="Low complexity" evidence="11">
    <location>
        <begin position="97"/>
        <end position="107"/>
    </location>
</feature>
<feature type="disulfide bond" evidence="9">
    <location>
        <begin position="441"/>
        <end position="450"/>
    </location>
</feature>
<feature type="region of interest" description="Disordered" evidence="11">
    <location>
        <begin position="296"/>
        <end position="317"/>
    </location>
</feature>